<dbReference type="GO" id="GO:0000281">
    <property type="term" value="P:mitotic cytokinesis"/>
    <property type="evidence" value="ECO:0007669"/>
    <property type="project" value="TreeGrafter"/>
</dbReference>
<organism evidence="2 3">
    <name type="scientific">Desmophyllum pertusum</name>
    <dbReference type="NCBI Taxonomy" id="174260"/>
    <lineage>
        <taxon>Eukaryota</taxon>
        <taxon>Metazoa</taxon>
        <taxon>Cnidaria</taxon>
        <taxon>Anthozoa</taxon>
        <taxon>Hexacorallia</taxon>
        <taxon>Scleractinia</taxon>
        <taxon>Caryophylliina</taxon>
        <taxon>Caryophylliidae</taxon>
        <taxon>Desmophyllum</taxon>
    </lineage>
</organism>
<dbReference type="Pfam" id="PF05439">
    <property type="entry name" value="JTB"/>
    <property type="match status" value="1"/>
</dbReference>
<dbReference type="PANTHER" id="PTHR13041:SF3">
    <property type="entry name" value="PROTEIN JTB"/>
    <property type="match status" value="1"/>
</dbReference>
<feature type="transmembrane region" description="Helical" evidence="1">
    <location>
        <begin position="12"/>
        <end position="31"/>
    </location>
</feature>
<keyword evidence="1" id="KW-0812">Transmembrane</keyword>
<proteinExistence type="predicted"/>
<dbReference type="Proteomes" id="UP001163046">
    <property type="component" value="Unassembled WGS sequence"/>
</dbReference>
<sequence>MKSRQQKMKQWRIVAIVMSLIVLLLIANFSIQARKRSRGNDKMKTSVVIDLNATAGQKTSQNINTSSVENAKMNANSDCWKTEDTHSLADCVRCSDYEKRTIKGCFETGNIQLTYCVASNIKFYASCQHIIKWEEEKFWVFEGLVFVMLICSSFMVWYRQRQLDCVFYQKLQSKWRVTLYSSST</sequence>
<dbReference type="PANTHER" id="PTHR13041">
    <property type="entry name" value="JTB PROTEIN-RELATED"/>
    <property type="match status" value="1"/>
</dbReference>
<evidence type="ECO:0000256" key="1">
    <source>
        <dbReference type="SAM" id="Phobius"/>
    </source>
</evidence>
<comment type="caution">
    <text evidence="2">The sequence shown here is derived from an EMBL/GenBank/DDBJ whole genome shotgun (WGS) entry which is preliminary data.</text>
</comment>
<reference evidence="2" key="1">
    <citation type="submission" date="2023-01" db="EMBL/GenBank/DDBJ databases">
        <title>Genome assembly of the deep-sea coral Lophelia pertusa.</title>
        <authorList>
            <person name="Herrera S."/>
            <person name="Cordes E."/>
        </authorList>
    </citation>
    <scope>NUCLEOTIDE SEQUENCE</scope>
    <source>
        <strain evidence="2">USNM1676648</strain>
        <tissue evidence="2">Polyp</tissue>
    </source>
</reference>
<evidence type="ECO:0000313" key="3">
    <source>
        <dbReference type="Proteomes" id="UP001163046"/>
    </source>
</evidence>
<evidence type="ECO:0008006" key="4">
    <source>
        <dbReference type="Google" id="ProtNLM"/>
    </source>
</evidence>
<gene>
    <name evidence="2" type="ORF">OS493_016480</name>
</gene>
<dbReference type="GO" id="GO:0005819">
    <property type="term" value="C:spindle"/>
    <property type="evidence" value="ECO:0007669"/>
    <property type="project" value="TreeGrafter"/>
</dbReference>
<accession>A0A9W9ZPA3</accession>
<dbReference type="GO" id="GO:0005813">
    <property type="term" value="C:centrosome"/>
    <property type="evidence" value="ECO:0007669"/>
    <property type="project" value="TreeGrafter"/>
</dbReference>
<protein>
    <recommendedName>
        <fullName evidence="4">Protein JTB</fullName>
    </recommendedName>
</protein>
<dbReference type="EMBL" id="MU825881">
    <property type="protein sequence ID" value="KAJ7385398.1"/>
    <property type="molecule type" value="Genomic_DNA"/>
</dbReference>
<dbReference type="Gene3D" id="3.30.720.220">
    <property type="match status" value="1"/>
</dbReference>
<dbReference type="OrthoDB" id="5971907at2759"/>
<name>A0A9W9ZPA3_9CNID</name>
<keyword evidence="1" id="KW-0472">Membrane</keyword>
<dbReference type="AlphaFoldDB" id="A0A9W9ZPA3"/>
<dbReference type="GO" id="GO:0016020">
    <property type="term" value="C:membrane"/>
    <property type="evidence" value="ECO:0007669"/>
    <property type="project" value="InterPro"/>
</dbReference>
<feature type="transmembrane region" description="Helical" evidence="1">
    <location>
        <begin position="138"/>
        <end position="158"/>
    </location>
</feature>
<keyword evidence="1" id="KW-1133">Transmembrane helix</keyword>
<dbReference type="GO" id="GO:0005737">
    <property type="term" value="C:cytoplasm"/>
    <property type="evidence" value="ECO:0007669"/>
    <property type="project" value="TreeGrafter"/>
</dbReference>
<dbReference type="GO" id="GO:0030496">
    <property type="term" value="C:midbody"/>
    <property type="evidence" value="ECO:0007669"/>
    <property type="project" value="TreeGrafter"/>
</dbReference>
<keyword evidence="3" id="KW-1185">Reference proteome</keyword>
<evidence type="ECO:0000313" key="2">
    <source>
        <dbReference type="EMBL" id="KAJ7385398.1"/>
    </source>
</evidence>
<dbReference type="InterPro" id="IPR008657">
    <property type="entry name" value="JTB"/>
</dbReference>